<feature type="non-terminal residue" evidence="1">
    <location>
        <position position="74"/>
    </location>
</feature>
<sequence length="74" mass="8295">MKTFVLCDCRTGYILDFIVYTGVTNSMTTCHNAEVVQNDKTDYKTGESVRKPKCVVDYNKCIGSVDQTDMLLSS</sequence>
<proteinExistence type="predicted"/>
<accession>A0A0B7B8A7</accession>
<organism evidence="1">
    <name type="scientific">Arion vulgaris</name>
    <dbReference type="NCBI Taxonomy" id="1028688"/>
    <lineage>
        <taxon>Eukaryota</taxon>
        <taxon>Metazoa</taxon>
        <taxon>Spiralia</taxon>
        <taxon>Lophotrochozoa</taxon>
        <taxon>Mollusca</taxon>
        <taxon>Gastropoda</taxon>
        <taxon>Heterobranchia</taxon>
        <taxon>Euthyneura</taxon>
        <taxon>Panpulmonata</taxon>
        <taxon>Eupulmonata</taxon>
        <taxon>Stylommatophora</taxon>
        <taxon>Helicina</taxon>
        <taxon>Arionoidea</taxon>
        <taxon>Arionidae</taxon>
        <taxon>Arion</taxon>
    </lineage>
</organism>
<reference evidence="1" key="1">
    <citation type="submission" date="2014-12" db="EMBL/GenBank/DDBJ databases">
        <title>Insight into the proteome of Arion vulgaris.</title>
        <authorList>
            <person name="Aradska J."/>
            <person name="Bulat T."/>
            <person name="Smidak R."/>
            <person name="Sarate P."/>
            <person name="Gangsoo J."/>
            <person name="Sialana F."/>
            <person name="Bilban M."/>
            <person name="Lubec G."/>
        </authorList>
    </citation>
    <scope>NUCLEOTIDE SEQUENCE</scope>
    <source>
        <tissue evidence="1">Skin</tissue>
    </source>
</reference>
<name>A0A0B7B8A7_9EUPU</name>
<evidence type="ECO:0000313" key="1">
    <source>
        <dbReference type="EMBL" id="CEK88330.1"/>
    </source>
</evidence>
<gene>
    <name evidence="1" type="primary">ORF164684</name>
</gene>
<evidence type="ECO:0008006" key="2">
    <source>
        <dbReference type="Google" id="ProtNLM"/>
    </source>
</evidence>
<protein>
    <recommendedName>
        <fullName evidence="2">PiggyBac transposable element-derived protein domain-containing protein</fullName>
    </recommendedName>
</protein>
<dbReference type="EMBL" id="HACG01041465">
    <property type="protein sequence ID" value="CEK88330.1"/>
    <property type="molecule type" value="Transcribed_RNA"/>
</dbReference>
<dbReference type="AlphaFoldDB" id="A0A0B7B8A7"/>